<dbReference type="RefSeq" id="WP_207856477.1">
    <property type="nucleotide sequence ID" value="NZ_JAFREP010000002.1"/>
</dbReference>
<dbReference type="PANTHER" id="PTHR21530">
    <property type="entry name" value="PHEROMONE SHUTDOWN PROTEIN"/>
    <property type="match status" value="1"/>
</dbReference>
<feature type="transmembrane region" description="Helical" evidence="1">
    <location>
        <begin position="281"/>
        <end position="299"/>
    </location>
</feature>
<proteinExistence type="predicted"/>
<evidence type="ECO:0000313" key="2">
    <source>
        <dbReference type="EMBL" id="MBO1317240.1"/>
    </source>
</evidence>
<dbReference type="EMBL" id="JAFREP010000002">
    <property type="protein sequence ID" value="MBO1317240.1"/>
    <property type="molecule type" value="Genomic_DNA"/>
</dbReference>
<dbReference type="Proteomes" id="UP000664417">
    <property type="component" value="Unassembled WGS sequence"/>
</dbReference>
<gene>
    <name evidence="2" type="ORF">J3U88_02125</name>
    <name evidence="3" type="ORF">J3U88_08760</name>
</gene>
<feature type="transmembrane region" description="Helical" evidence="1">
    <location>
        <begin position="305"/>
        <end position="331"/>
    </location>
</feature>
<keyword evidence="1" id="KW-0472">Membrane</keyword>
<reference evidence="2" key="1">
    <citation type="submission" date="2021-03" db="EMBL/GenBank/DDBJ databases">
        <authorList>
            <person name="Wang G."/>
        </authorList>
    </citation>
    <scope>NUCLEOTIDE SEQUENCE</scope>
    <source>
        <strain evidence="2">KCTC 12899</strain>
    </source>
</reference>
<dbReference type="EMBL" id="JAFREP010000006">
    <property type="protein sequence ID" value="MBO1318546.1"/>
    <property type="molecule type" value="Genomic_DNA"/>
</dbReference>
<sequence>MTAALSPPNPADHPPGDPPFLQIKDGDRLISLVGLTDHDTADLEAVDQKIAALNPDTVCVALCETRFKILTDDLFWRRLKVIDVLRQGRFLMLLGNVAAAWFQHRQGKDVAVRLGQEMLARMEVAQEMGAKLVFGERDLQVTLKRSWRELSPNRRAKTLLQLLRALVWRRKPDSLPAESMHGALRAHLPEVAQPFFDESDQYLMDSIRRAEGDHVVALIPAERLAAVARHFETPVDRDALAGMPQPPWWVRVFPWMVSALLIGLLVYGFFGRGDLSFREILLTWAIPNWLCTGLFMLPARPTLAAFTAGLLVTPFTVLSPLLRTAVVVGLVEGWRRRPRVTDCERIPIDLSSVRGIYANPLTRTLLVVVMSHLGSNLGNYVGAFLLFRLLT</sequence>
<keyword evidence="4" id="KW-1185">Reference proteome</keyword>
<dbReference type="InterPro" id="IPR046345">
    <property type="entry name" value="TraB_PrgY-like"/>
</dbReference>
<evidence type="ECO:0008006" key="5">
    <source>
        <dbReference type="Google" id="ProtNLM"/>
    </source>
</evidence>
<comment type="caution">
    <text evidence="2">The sequence shown here is derived from an EMBL/GenBank/DDBJ whole genome shotgun (WGS) entry which is preliminary data.</text>
</comment>
<accession>A0A8J7QCW6</accession>
<name>A0A8J7QCW6_9BACT</name>
<feature type="transmembrane region" description="Helical" evidence="1">
    <location>
        <begin position="364"/>
        <end position="387"/>
    </location>
</feature>
<evidence type="ECO:0000313" key="4">
    <source>
        <dbReference type="Proteomes" id="UP000664417"/>
    </source>
</evidence>
<keyword evidence="1" id="KW-1133">Transmembrane helix</keyword>
<keyword evidence="1" id="KW-0812">Transmembrane</keyword>
<protein>
    <recommendedName>
        <fullName evidence="5">TraB family protein</fullName>
    </recommendedName>
</protein>
<dbReference type="PANTHER" id="PTHR21530:SF7">
    <property type="entry name" value="TRAB DOMAIN-CONTAINING PROTEIN"/>
    <property type="match status" value="1"/>
</dbReference>
<dbReference type="CDD" id="cd14726">
    <property type="entry name" value="TraB_PrgY-like"/>
    <property type="match status" value="1"/>
</dbReference>
<organism evidence="2 4">
    <name type="scientific">Acanthopleuribacter pedis</name>
    <dbReference type="NCBI Taxonomy" id="442870"/>
    <lineage>
        <taxon>Bacteria</taxon>
        <taxon>Pseudomonadati</taxon>
        <taxon>Acidobacteriota</taxon>
        <taxon>Holophagae</taxon>
        <taxon>Acanthopleuribacterales</taxon>
        <taxon>Acanthopleuribacteraceae</taxon>
        <taxon>Acanthopleuribacter</taxon>
    </lineage>
</organism>
<evidence type="ECO:0000313" key="3">
    <source>
        <dbReference type="EMBL" id="MBO1318546.1"/>
    </source>
</evidence>
<evidence type="ECO:0000256" key="1">
    <source>
        <dbReference type="SAM" id="Phobius"/>
    </source>
</evidence>
<feature type="transmembrane region" description="Helical" evidence="1">
    <location>
        <begin position="248"/>
        <end position="269"/>
    </location>
</feature>
<dbReference type="AlphaFoldDB" id="A0A8J7QCW6"/>